<dbReference type="InterPro" id="IPR029068">
    <property type="entry name" value="Glyas_Bleomycin-R_OHBP_Dase"/>
</dbReference>
<comment type="caution">
    <text evidence="1">The sequence shown here is derived from an EMBL/GenBank/DDBJ whole genome shotgun (WGS) entry which is preliminary data.</text>
</comment>
<dbReference type="AlphaFoldDB" id="A0A1A2XL10"/>
<dbReference type="EMBL" id="LZKG01000137">
    <property type="protein sequence ID" value="OBI26405.1"/>
    <property type="molecule type" value="Genomic_DNA"/>
</dbReference>
<protein>
    <submittedName>
        <fullName evidence="1">Glyoxalase</fullName>
    </submittedName>
</protein>
<sequence>MKAPLFEHQWPKGEFQLFQLGFVVPELLSAAGRWAQVFGVGPFHIMPRVQSTCRYRGTDAAIDVQIGVAQAGPVQVELIQDHTDGGSVFAEMATRHGSRPFGFHQVSTLTRDYDAKVAGYLAQNYEVACELSNVGQRVAFIDTFAEFGFFTEIVEDNPSFRNYVTTIAHTCQTWDGTDPIRILTRNGYRLPDEPILRKDENQWPAL</sequence>
<gene>
    <name evidence="1" type="ORF">A5710_07135</name>
</gene>
<proteinExistence type="predicted"/>
<organism evidence="1 2">
    <name type="scientific">Mycolicibacter sinensis (strain JDM601)</name>
    <name type="common">Mycobacterium sinense</name>
    <dbReference type="NCBI Taxonomy" id="875328"/>
    <lineage>
        <taxon>Bacteria</taxon>
        <taxon>Bacillati</taxon>
        <taxon>Actinomycetota</taxon>
        <taxon>Actinomycetes</taxon>
        <taxon>Mycobacteriales</taxon>
        <taxon>Mycobacteriaceae</taxon>
        <taxon>Mycolicibacter</taxon>
    </lineage>
</organism>
<name>A0A1A2XL10_MYCSD</name>
<reference evidence="2" key="1">
    <citation type="submission" date="2016-06" db="EMBL/GenBank/DDBJ databases">
        <authorList>
            <person name="Sutton G."/>
            <person name="Brinkac L."/>
            <person name="Sanka R."/>
            <person name="Adams M."/>
            <person name="Lau E."/>
            <person name="Sam S."/>
            <person name="Sreng N."/>
            <person name="Him V."/>
            <person name="Kerleguer A."/>
            <person name="Cheng S."/>
        </authorList>
    </citation>
    <scope>NUCLEOTIDE SEQUENCE [LARGE SCALE GENOMIC DNA]</scope>
    <source>
        <strain evidence="2">E1876</strain>
    </source>
</reference>
<dbReference type="RefSeq" id="WP_065019414.1">
    <property type="nucleotide sequence ID" value="NZ_LZKG01000137.1"/>
</dbReference>
<accession>A0A1A2XL10</accession>
<dbReference type="Pfam" id="PF13669">
    <property type="entry name" value="Glyoxalase_4"/>
    <property type="match status" value="1"/>
</dbReference>
<dbReference type="SUPFAM" id="SSF54593">
    <property type="entry name" value="Glyoxalase/Bleomycin resistance protein/Dihydroxybiphenyl dioxygenase"/>
    <property type="match status" value="1"/>
</dbReference>
<evidence type="ECO:0000313" key="1">
    <source>
        <dbReference type="EMBL" id="OBI26405.1"/>
    </source>
</evidence>
<dbReference type="Gene3D" id="3.10.180.10">
    <property type="entry name" value="2,3-Dihydroxybiphenyl 1,2-Dioxygenase, domain 1"/>
    <property type="match status" value="1"/>
</dbReference>
<evidence type="ECO:0000313" key="2">
    <source>
        <dbReference type="Proteomes" id="UP000093943"/>
    </source>
</evidence>
<dbReference type="Proteomes" id="UP000093943">
    <property type="component" value="Unassembled WGS sequence"/>
</dbReference>